<evidence type="ECO:0000256" key="1">
    <source>
        <dbReference type="ARBA" id="ARBA00008535"/>
    </source>
</evidence>
<dbReference type="PROSITE" id="PS51720">
    <property type="entry name" value="G_AIG1"/>
    <property type="match status" value="1"/>
</dbReference>
<dbReference type="Gene3D" id="3.40.50.300">
    <property type="entry name" value="P-loop containing nucleotide triphosphate hydrolases"/>
    <property type="match status" value="2"/>
</dbReference>
<evidence type="ECO:0000313" key="6">
    <source>
        <dbReference type="EMBL" id="CAG2226162.1"/>
    </source>
</evidence>
<dbReference type="PANTHER" id="PTHR10903:SF170">
    <property type="entry name" value="GTPASE IMAP FAMILY MEMBER 7"/>
    <property type="match status" value="1"/>
</dbReference>
<evidence type="ECO:0000259" key="5">
    <source>
        <dbReference type="PROSITE" id="PS51720"/>
    </source>
</evidence>
<organism evidence="6 7">
    <name type="scientific">Mytilus edulis</name>
    <name type="common">Blue mussel</name>
    <dbReference type="NCBI Taxonomy" id="6550"/>
    <lineage>
        <taxon>Eukaryota</taxon>
        <taxon>Metazoa</taxon>
        <taxon>Spiralia</taxon>
        <taxon>Lophotrochozoa</taxon>
        <taxon>Mollusca</taxon>
        <taxon>Bivalvia</taxon>
        <taxon>Autobranchia</taxon>
        <taxon>Pteriomorphia</taxon>
        <taxon>Mytilida</taxon>
        <taxon>Mytiloidea</taxon>
        <taxon>Mytilidae</taxon>
        <taxon>Mytilinae</taxon>
        <taxon>Mytilus</taxon>
    </lineage>
</organism>
<name>A0A8S3T2W1_MYTED</name>
<accession>A0A8S3T2W1</accession>
<keyword evidence="4" id="KW-0472">Membrane</keyword>
<dbReference type="InterPro" id="IPR027417">
    <property type="entry name" value="P-loop_NTPase"/>
</dbReference>
<reference evidence="6" key="1">
    <citation type="submission" date="2021-03" db="EMBL/GenBank/DDBJ databases">
        <authorList>
            <person name="Bekaert M."/>
        </authorList>
    </citation>
    <scope>NUCLEOTIDE SEQUENCE</scope>
</reference>
<dbReference type="EMBL" id="CAJPWZ010001875">
    <property type="protein sequence ID" value="CAG2226162.1"/>
    <property type="molecule type" value="Genomic_DNA"/>
</dbReference>
<keyword evidence="7" id="KW-1185">Reference proteome</keyword>
<keyword evidence="3" id="KW-0342">GTP-binding</keyword>
<dbReference type="Pfam" id="PF04548">
    <property type="entry name" value="AIG1"/>
    <property type="match status" value="2"/>
</dbReference>
<dbReference type="AlphaFoldDB" id="A0A8S3T2W1"/>
<sequence>MIGRRNIVIVDGPGIFFDRGFTDVKMKQELAKATALLAPGPHVFILVVGLNRFDESEIKAVDLYKKAFGEEMMKYLIVVFTRRDELDRNDLQTVISQELRIFLIGKSGSGKSLTGNTLLGEKVFESGLSPNPVTTECRHGTKIIGRRNIVIVDGPGIFLIVDSLKNKTKESFTKNAEFDNAERELENRIQELHNKSPTSLEDMSVLRASIRREITEGSIWSKAVLGILVAGGAGLVGAVALYFAGPSAVVTGIAAIVSSLTKFYPK</sequence>
<keyword evidence="4" id="KW-0812">Transmembrane</keyword>
<keyword evidence="2" id="KW-0547">Nucleotide-binding</keyword>
<keyword evidence="4" id="KW-1133">Transmembrane helix</keyword>
<dbReference type="GO" id="GO:0005525">
    <property type="term" value="F:GTP binding"/>
    <property type="evidence" value="ECO:0007669"/>
    <property type="project" value="UniProtKB-KW"/>
</dbReference>
<dbReference type="InterPro" id="IPR045058">
    <property type="entry name" value="GIMA/IAN/Toc"/>
</dbReference>
<evidence type="ECO:0000256" key="2">
    <source>
        <dbReference type="ARBA" id="ARBA00022741"/>
    </source>
</evidence>
<evidence type="ECO:0000256" key="4">
    <source>
        <dbReference type="SAM" id="Phobius"/>
    </source>
</evidence>
<comment type="caution">
    <text evidence="6">The sequence shown here is derived from an EMBL/GenBank/DDBJ whole genome shotgun (WGS) entry which is preliminary data.</text>
</comment>
<dbReference type="PANTHER" id="PTHR10903">
    <property type="entry name" value="GTPASE, IMAP FAMILY MEMBER-RELATED"/>
    <property type="match status" value="1"/>
</dbReference>
<dbReference type="Proteomes" id="UP000683360">
    <property type="component" value="Unassembled WGS sequence"/>
</dbReference>
<comment type="similarity">
    <text evidence="1">Belongs to the TRAFAC class TrmE-Era-EngA-EngB-Septin-like GTPase superfamily. AIG1/Toc34/Toc159-like paraseptin GTPase family. IAN subfamily.</text>
</comment>
<proteinExistence type="inferred from homology"/>
<feature type="transmembrane region" description="Helical" evidence="4">
    <location>
        <begin position="219"/>
        <end position="242"/>
    </location>
</feature>
<evidence type="ECO:0000313" key="7">
    <source>
        <dbReference type="Proteomes" id="UP000683360"/>
    </source>
</evidence>
<gene>
    <name evidence="6" type="ORF">MEDL_39248</name>
</gene>
<dbReference type="OrthoDB" id="431287at2759"/>
<dbReference type="SUPFAM" id="SSF52540">
    <property type="entry name" value="P-loop containing nucleoside triphosphate hydrolases"/>
    <property type="match status" value="1"/>
</dbReference>
<evidence type="ECO:0000256" key="3">
    <source>
        <dbReference type="ARBA" id="ARBA00023134"/>
    </source>
</evidence>
<protein>
    <recommendedName>
        <fullName evidence="5">AIG1-type G domain-containing protein</fullName>
    </recommendedName>
</protein>
<dbReference type="InterPro" id="IPR006703">
    <property type="entry name" value="G_AIG1"/>
</dbReference>
<feature type="domain" description="AIG1-type G" evidence="5">
    <location>
        <begin position="96"/>
        <end position="266"/>
    </location>
</feature>